<evidence type="ECO:0000256" key="10">
    <source>
        <dbReference type="ARBA" id="ARBA00023125"/>
    </source>
</evidence>
<evidence type="ECO:0000256" key="5">
    <source>
        <dbReference type="ARBA" id="ARBA00022705"/>
    </source>
</evidence>
<gene>
    <name evidence="12 16" type="primary">dnaG</name>
    <name evidence="16" type="ORF">GWP43_09550</name>
</gene>
<dbReference type="Pfam" id="PF13155">
    <property type="entry name" value="Toprim_2"/>
    <property type="match status" value="1"/>
</dbReference>
<dbReference type="RefSeq" id="WP_162663956.1">
    <property type="nucleotide sequence ID" value="NZ_CP048020.1"/>
</dbReference>
<evidence type="ECO:0000256" key="13">
    <source>
        <dbReference type="PIRNR" id="PIRNR002811"/>
    </source>
</evidence>
<dbReference type="GO" id="GO:0006269">
    <property type="term" value="P:DNA replication, synthesis of primer"/>
    <property type="evidence" value="ECO:0007669"/>
    <property type="project" value="UniProtKB-UniRule"/>
</dbReference>
<dbReference type="InterPro" id="IPR037068">
    <property type="entry name" value="DNA_primase_core_N_sf"/>
</dbReference>
<dbReference type="GO" id="GO:0003677">
    <property type="term" value="F:DNA binding"/>
    <property type="evidence" value="ECO:0007669"/>
    <property type="project" value="UniProtKB-KW"/>
</dbReference>
<dbReference type="SUPFAM" id="SSF57783">
    <property type="entry name" value="Zinc beta-ribbon"/>
    <property type="match status" value="1"/>
</dbReference>
<dbReference type="GO" id="GO:0005737">
    <property type="term" value="C:cytoplasm"/>
    <property type="evidence" value="ECO:0007669"/>
    <property type="project" value="TreeGrafter"/>
</dbReference>
<keyword evidence="7 12" id="KW-0863">Zinc-finger</keyword>
<proteinExistence type="inferred from homology"/>
<keyword evidence="5 12" id="KW-0235">DNA replication</keyword>
<dbReference type="InterPro" id="IPR050219">
    <property type="entry name" value="DnaG_primase"/>
</dbReference>
<dbReference type="SUPFAM" id="SSF56731">
    <property type="entry name" value="DNA primase core"/>
    <property type="match status" value="1"/>
</dbReference>
<name>A0A6P1Y1N2_9SPIR</name>
<keyword evidence="6 12" id="KW-0479">Metal-binding</keyword>
<accession>A0A6P1Y1N2</accession>
<dbReference type="PANTHER" id="PTHR30313">
    <property type="entry name" value="DNA PRIMASE"/>
    <property type="match status" value="1"/>
</dbReference>
<dbReference type="InterPro" id="IPR036977">
    <property type="entry name" value="DNA_primase_Znf_CHC2"/>
</dbReference>
<dbReference type="EMBL" id="CP048020">
    <property type="protein sequence ID" value="QHX43641.1"/>
    <property type="molecule type" value="Genomic_DNA"/>
</dbReference>
<dbReference type="InterPro" id="IPR030846">
    <property type="entry name" value="DnaG_bac"/>
</dbReference>
<dbReference type="Pfam" id="PF10410">
    <property type="entry name" value="DnaB_bind"/>
    <property type="match status" value="1"/>
</dbReference>
<organism evidence="16 17">
    <name type="scientific">Treponema vincentii</name>
    <dbReference type="NCBI Taxonomy" id="69710"/>
    <lineage>
        <taxon>Bacteria</taxon>
        <taxon>Pseudomonadati</taxon>
        <taxon>Spirochaetota</taxon>
        <taxon>Spirochaetia</taxon>
        <taxon>Spirochaetales</taxon>
        <taxon>Treponemataceae</taxon>
        <taxon>Treponema</taxon>
    </lineage>
</organism>
<evidence type="ECO:0000256" key="8">
    <source>
        <dbReference type="ARBA" id="ARBA00022833"/>
    </source>
</evidence>
<evidence type="ECO:0000259" key="15">
    <source>
        <dbReference type="PROSITE" id="PS50880"/>
    </source>
</evidence>
<dbReference type="InterPro" id="IPR002694">
    <property type="entry name" value="Znf_CHC2"/>
</dbReference>
<dbReference type="SMART" id="SM00400">
    <property type="entry name" value="ZnF_CHCC"/>
    <property type="match status" value="1"/>
</dbReference>
<keyword evidence="8 12" id="KW-0862">Zinc</keyword>
<dbReference type="Proteomes" id="UP000464374">
    <property type="component" value="Chromosome"/>
</dbReference>
<comment type="catalytic activity">
    <reaction evidence="12">
        <text>ssDNA + n NTP = ssDNA/pppN(pN)n-1 hybrid + (n-1) diphosphate.</text>
        <dbReference type="EC" id="2.7.7.101"/>
    </reaction>
</comment>
<dbReference type="EC" id="2.7.7.101" evidence="12"/>
<dbReference type="PANTHER" id="PTHR30313:SF2">
    <property type="entry name" value="DNA PRIMASE"/>
    <property type="match status" value="1"/>
</dbReference>
<keyword evidence="3 12" id="KW-0808">Transferase</keyword>
<evidence type="ECO:0000256" key="9">
    <source>
        <dbReference type="ARBA" id="ARBA00022842"/>
    </source>
</evidence>
<dbReference type="FunFam" id="3.90.580.10:FF:000001">
    <property type="entry name" value="DNA primase"/>
    <property type="match status" value="1"/>
</dbReference>
<evidence type="ECO:0000256" key="7">
    <source>
        <dbReference type="ARBA" id="ARBA00022771"/>
    </source>
</evidence>
<dbReference type="KEGG" id="trz:GWP43_09550"/>
<comment type="subunit">
    <text evidence="12">Monomer. Interacts with DnaB.</text>
</comment>
<dbReference type="Gene3D" id="1.10.860.10">
    <property type="entry name" value="DNAb Helicase, Chain A"/>
    <property type="match status" value="1"/>
</dbReference>
<dbReference type="GO" id="GO:0003899">
    <property type="term" value="F:DNA-directed RNA polymerase activity"/>
    <property type="evidence" value="ECO:0007669"/>
    <property type="project" value="UniProtKB-UniRule"/>
</dbReference>
<keyword evidence="10 12" id="KW-0238">DNA-binding</keyword>
<dbReference type="NCBIfam" id="TIGR01391">
    <property type="entry name" value="dnaG"/>
    <property type="match status" value="1"/>
</dbReference>
<feature type="zinc finger region" description="CHC2-type" evidence="12 14">
    <location>
        <begin position="39"/>
        <end position="63"/>
    </location>
</feature>
<evidence type="ECO:0000256" key="2">
    <source>
        <dbReference type="ARBA" id="ARBA00022515"/>
    </source>
</evidence>
<evidence type="ECO:0000256" key="12">
    <source>
        <dbReference type="HAMAP-Rule" id="MF_00974"/>
    </source>
</evidence>
<dbReference type="GO" id="GO:0000428">
    <property type="term" value="C:DNA-directed RNA polymerase complex"/>
    <property type="evidence" value="ECO:0007669"/>
    <property type="project" value="UniProtKB-KW"/>
</dbReference>
<keyword evidence="9" id="KW-0460">Magnesium</keyword>
<keyword evidence="4 12" id="KW-0548">Nucleotidyltransferase</keyword>
<evidence type="ECO:0000256" key="11">
    <source>
        <dbReference type="ARBA" id="ARBA00023163"/>
    </source>
</evidence>
<keyword evidence="2 12" id="KW-0639">Primosome</keyword>
<dbReference type="InterPro" id="IPR034151">
    <property type="entry name" value="TOPRIM_DnaG_bac"/>
</dbReference>
<dbReference type="GO" id="GO:1990077">
    <property type="term" value="C:primosome complex"/>
    <property type="evidence" value="ECO:0007669"/>
    <property type="project" value="UniProtKB-KW"/>
</dbReference>
<dbReference type="PIRSF" id="PIRSF002811">
    <property type="entry name" value="DnaG"/>
    <property type="match status" value="1"/>
</dbReference>
<feature type="domain" description="Toprim" evidence="15">
    <location>
        <begin position="257"/>
        <end position="340"/>
    </location>
</feature>
<dbReference type="InterPro" id="IPR006171">
    <property type="entry name" value="TOPRIM_dom"/>
</dbReference>
<reference evidence="16 17" key="1">
    <citation type="submission" date="2020-01" db="EMBL/GenBank/DDBJ databases">
        <title>Complete genome sequence of a human oral phylogroup 1 Treponema sp. strain ATCC 700766, originally isolated from periodontitis dental plaque.</title>
        <authorList>
            <person name="Chan Y."/>
            <person name="Huo Y.-B."/>
            <person name="Yu X.-L."/>
            <person name="Zeng H."/>
            <person name="Leung W.-K."/>
            <person name="Watt R.M."/>
        </authorList>
    </citation>
    <scope>NUCLEOTIDE SEQUENCE [LARGE SCALE GENOMIC DNA]</scope>
    <source>
        <strain evidence="16 17">OMZ 804</strain>
    </source>
</reference>
<comment type="domain">
    <text evidence="12">Contains an N-terminal zinc-binding domain, a central core domain that contains the primase activity, and a C-terminal DnaB-binding domain.</text>
</comment>
<comment type="cofactor">
    <cofactor evidence="12 13 14">
        <name>Zn(2+)</name>
        <dbReference type="ChEBI" id="CHEBI:29105"/>
    </cofactor>
    <text evidence="12 13 14">Binds 1 zinc ion per monomer.</text>
</comment>
<dbReference type="AlphaFoldDB" id="A0A6P1Y1N2"/>
<dbReference type="Pfam" id="PF08275">
    <property type="entry name" value="DNAG_N"/>
    <property type="match status" value="1"/>
</dbReference>
<keyword evidence="1 12" id="KW-0240">DNA-directed RNA polymerase</keyword>
<dbReference type="InterPro" id="IPR006295">
    <property type="entry name" value="DNA_primase_DnaG"/>
</dbReference>
<comment type="similarity">
    <text evidence="12 13">Belongs to the DnaG primase family.</text>
</comment>
<dbReference type="Gene3D" id="3.40.1360.10">
    <property type="match status" value="1"/>
</dbReference>
<evidence type="ECO:0000313" key="17">
    <source>
        <dbReference type="Proteomes" id="UP000464374"/>
    </source>
</evidence>
<dbReference type="Gene3D" id="3.90.580.10">
    <property type="entry name" value="Zinc finger, CHC2-type domain"/>
    <property type="match status" value="1"/>
</dbReference>
<dbReference type="InterPro" id="IPR016136">
    <property type="entry name" value="DNA_helicase_N/primase_C"/>
</dbReference>
<dbReference type="CDD" id="cd03364">
    <property type="entry name" value="TOPRIM_DnaG_primases"/>
    <property type="match status" value="1"/>
</dbReference>
<dbReference type="InterPro" id="IPR019475">
    <property type="entry name" value="DNA_primase_DnaB-bd"/>
</dbReference>
<dbReference type="GO" id="GO:0008270">
    <property type="term" value="F:zinc ion binding"/>
    <property type="evidence" value="ECO:0007669"/>
    <property type="project" value="UniProtKB-UniRule"/>
</dbReference>
<dbReference type="Pfam" id="PF01807">
    <property type="entry name" value="Zn_ribbon_DnaG"/>
    <property type="match status" value="1"/>
</dbReference>
<evidence type="ECO:0000256" key="1">
    <source>
        <dbReference type="ARBA" id="ARBA00022478"/>
    </source>
</evidence>
<dbReference type="SMART" id="SM00493">
    <property type="entry name" value="TOPRIM"/>
    <property type="match status" value="1"/>
</dbReference>
<evidence type="ECO:0000256" key="14">
    <source>
        <dbReference type="PIRSR" id="PIRSR002811-1"/>
    </source>
</evidence>
<dbReference type="PROSITE" id="PS50880">
    <property type="entry name" value="TOPRIM"/>
    <property type="match status" value="1"/>
</dbReference>
<comment type="function">
    <text evidence="12 13">RNA polymerase that catalyzes the synthesis of short RNA molecules used as primers for DNA polymerase during DNA replication.</text>
</comment>
<sequence length="595" mass="66629">MAKITTETIDAVNNHTDLVSLVENYTHLEKRGHDWWGCCPFHSEKTPSFHVIPDKKMYYCFGCGAGGSTIKFVMEMEKLSFTESVEVLAKRAGIPVMYAEGGYSPAPEDSLKETLLELYKRVSGTFHYFLLNTPEGAAALRYLEGRAVSPEMIEQFNLGYAPADRLWLFKFLQTKGYSADFLAKSGLFSKNYPGVSFFSNRIMFPICNRHGQPVAFGGRLLEGDGPKYLNTGDLPQYKKGETLFAFSEALAQIRKEKTVIFCEGYMDVIAFHQAGITNAVAPLGTALTEDQVKLIQSFVDTVILSFDSDFAGQQATYKAIKLCRAGHLHVRVLMIKGGKDPAEILAHMGAESLTELVKNAILDSDYLIQIAVRQFDVVSPEGKAQAAAFLFPYIEVLESDIQKESTIHKFSADLGISSKALFTDYIQYDQKQERVPPTRKSEIKKRVTLKMTAELRIVLAAAANPHLFKKMRAELTSDDFEDPAAKDLFIVLEECYRADANTYDSLLAHCPSETLRDAVSGAIIKGEFAENPDKLVYDGIYYIKQNALQRQKELIIRKLQAVHENGSIDDIRHANDLLNEKLHIDRALAELKETM</sequence>
<evidence type="ECO:0000313" key="16">
    <source>
        <dbReference type="EMBL" id="QHX43641.1"/>
    </source>
</evidence>
<dbReference type="Gene3D" id="3.90.980.10">
    <property type="entry name" value="DNA primase, catalytic core, N-terminal domain"/>
    <property type="match status" value="1"/>
</dbReference>
<evidence type="ECO:0000256" key="6">
    <source>
        <dbReference type="ARBA" id="ARBA00022723"/>
    </source>
</evidence>
<protein>
    <recommendedName>
        <fullName evidence="12 13">DNA primase</fullName>
        <ecNumber evidence="12">2.7.7.101</ecNumber>
    </recommendedName>
</protein>
<evidence type="ECO:0000256" key="4">
    <source>
        <dbReference type="ARBA" id="ARBA00022695"/>
    </source>
</evidence>
<evidence type="ECO:0000256" key="3">
    <source>
        <dbReference type="ARBA" id="ARBA00022679"/>
    </source>
</evidence>
<keyword evidence="11 12" id="KW-0804">Transcription</keyword>
<dbReference type="HAMAP" id="MF_00974">
    <property type="entry name" value="DNA_primase_DnaG"/>
    <property type="match status" value="1"/>
</dbReference>
<dbReference type="InterPro" id="IPR013264">
    <property type="entry name" value="DNAG_N"/>
</dbReference>